<evidence type="ECO:0000313" key="1">
    <source>
        <dbReference type="EMBL" id="KAH1064318.1"/>
    </source>
</evidence>
<reference evidence="1 2" key="1">
    <citation type="journal article" date="2021" name="Plant Biotechnol. J.">
        <title>Multi-omics assisted identification of the key and species-specific regulatory components of drought-tolerant mechanisms in Gossypium stocksii.</title>
        <authorList>
            <person name="Yu D."/>
            <person name="Ke L."/>
            <person name="Zhang D."/>
            <person name="Wu Y."/>
            <person name="Sun Y."/>
            <person name="Mei J."/>
            <person name="Sun J."/>
            <person name="Sun Y."/>
        </authorList>
    </citation>
    <scope>NUCLEOTIDE SEQUENCE [LARGE SCALE GENOMIC DNA]</scope>
    <source>
        <strain evidence="2">cv. E1</strain>
        <tissue evidence="1">Leaf</tissue>
    </source>
</reference>
<name>A0A9D3UXV2_9ROSI</name>
<evidence type="ECO:0008006" key="3">
    <source>
        <dbReference type="Google" id="ProtNLM"/>
    </source>
</evidence>
<dbReference type="AlphaFoldDB" id="A0A9D3UXV2"/>
<evidence type="ECO:0000313" key="2">
    <source>
        <dbReference type="Proteomes" id="UP000828251"/>
    </source>
</evidence>
<protein>
    <recommendedName>
        <fullName evidence="3">UBN2 domain-containing protein</fullName>
    </recommendedName>
</protein>
<dbReference type="OrthoDB" id="1626798at2759"/>
<dbReference type="EMBL" id="JAIQCV010000009">
    <property type="protein sequence ID" value="KAH1064318.1"/>
    <property type="molecule type" value="Genomic_DNA"/>
</dbReference>
<proteinExistence type="predicted"/>
<organism evidence="1 2">
    <name type="scientific">Gossypium stocksii</name>
    <dbReference type="NCBI Taxonomy" id="47602"/>
    <lineage>
        <taxon>Eukaryota</taxon>
        <taxon>Viridiplantae</taxon>
        <taxon>Streptophyta</taxon>
        <taxon>Embryophyta</taxon>
        <taxon>Tracheophyta</taxon>
        <taxon>Spermatophyta</taxon>
        <taxon>Magnoliopsida</taxon>
        <taxon>eudicotyledons</taxon>
        <taxon>Gunneridae</taxon>
        <taxon>Pentapetalae</taxon>
        <taxon>rosids</taxon>
        <taxon>malvids</taxon>
        <taxon>Malvales</taxon>
        <taxon>Malvaceae</taxon>
        <taxon>Malvoideae</taxon>
        <taxon>Gossypium</taxon>
    </lineage>
</organism>
<gene>
    <name evidence="1" type="ORF">J1N35_029305</name>
</gene>
<comment type="caution">
    <text evidence="1">The sequence shown here is derived from an EMBL/GenBank/DDBJ whole genome shotgun (WGS) entry which is preliminary data.</text>
</comment>
<dbReference type="Proteomes" id="UP000828251">
    <property type="component" value="Unassembled WGS sequence"/>
</dbReference>
<keyword evidence="2" id="KW-1185">Reference proteome</keyword>
<sequence length="86" mass="9706">MFALKTTVEEDVLEHIYDAKTLKEAWDTLAKLFSKKNDTKLQLLKISQETLTIQMGGISLKNKEKALYASKGKGNSSNMTMVDPRK</sequence>
<accession>A0A9D3UXV2</accession>